<name>A0ABP5BBJ9_9MICO</name>
<reference evidence="4" key="1">
    <citation type="journal article" date="2019" name="Int. J. Syst. Evol. Microbiol.">
        <title>The Global Catalogue of Microorganisms (GCM) 10K type strain sequencing project: providing services to taxonomists for standard genome sequencing and annotation.</title>
        <authorList>
            <consortium name="The Broad Institute Genomics Platform"/>
            <consortium name="The Broad Institute Genome Sequencing Center for Infectious Disease"/>
            <person name="Wu L."/>
            <person name="Ma J."/>
        </authorList>
    </citation>
    <scope>NUCLEOTIDE SEQUENCE [LARGE SCALE GENOMIC DNA]</scope>
    <source>
        <strain evidence="4">JCM 14900</strain>
    </source>
</reference>
<feature type="region of interest" description="Disordered" evidence="1">
    <location>
        <begin position="209"/>
        <end position="244"/>
    </location>
</feature>
<keyword evidence="4" id="KW-1185">Reference proteome</keyword>
<organism evidence="3 4">
    <name type="scientific">Microbacterium aoyamense</name>
    <dbReference type="NCBI Taxonomy" id="344166"/>
    <lineage>
        <taxon>Bacteria</taxon>
        <taxon>Bacillati</taxon>
        <taxon>Actinomycetota</taxon>
        <taxon>Actinomycetes</taxon>
        <taxon>Micrococcales</taxon>
        <taxon>Microbacteriaceae</taxon>
        <taxon>Microbacterium</taxon>
    </lineage>
</organism>
<sequence>MGTHISTPGSWPELDALVTEMVETRAAIARCQAREWELLSAAVDLAVARRPHAPRSSADIPMREISAELGLAMRVSDRTVQTRMGDAVALETKFPSVLSAWREGRMDAGHVSAILDAGAAIEDDDARRRFEAMVIEIASETTPALLRGHAKAIAAQLDPDAAAERTRHAQDDRRVRVIDLDDGMARLLADLPATLAYAIADRLTQMARTVQDDDRQGEDVRSDDGCHGTSARAGGSNAFGLPAGAGQALDEQNADADPAHASEDRVCDQVMTRPDEIAEVRTIDQLRADILADLLLAGAPAAHGDGDALAAITAHVQVTVPALSLAGADDSPALLAGYGPVDLTTARRLCSRAPGWDRVITHPLTGAVLAVDRYRPNADIRRFLAARDERCRFPGCRRPARRCDSDHTIDAGLGGETSVCNLANFCRRHHTLKHATDWTVRQLGDGVLEWRSPTGRTYRDRPPSMVRFVSSSPPDHAQATHEHPPF</sequence>
<gene>
    <name evidence="3" type="ORF">GCM10009775_34460</name>
</gene>
<feature type="domain" description="DUF222" evidence="2">
    <location>
        <begin position="241"/>
        <end position="388"/>
    </location>
</feature>
<feature type="compositionally biased region" description="Basic and acidic residues" evidence="1">
    <location>
        <begin position="210"/>
        <end position="226"/>
    </location>
</feature>
<dbReference type="RefSeq" id="WP_248152510.1">
    <property type="nucleotide sequence ID" value="NZ_BAAAOF010000008.1"/>
</dbReference>
<proteinExistence type="predicted"/>
<dbReference type="InterPro" id="IPR003615">
    <property type="entry name" value="HNH_nuc"/>
</dbReference>
<protein>
    <recommendedName>
        <fullName evidence="2">DUF222 domain-containing protein</fullName>
    </recommendedName>
</protein>
<dbReference type="InterPro" id="IPR003870">
    <property type="entry name" value="DUF222"/>
</dbReference>
<dbReference type="Pfam" id="PF02720">
    <property type="entry name" value="DUF222"/>
    <property type="match status" value="2"/>
</dbReference>
<dbReference type="Proteomes" id="UP001501343">
    <property type="component" value="Unassembled WGS sequence"/>
</dbReference>
<dbReference type="CDD" id="cd00085">
    <property type="entry name" value="HNHc"/>
    <property type="match status" value="1"/>
</dbReference>
<evidence type="ECO:0000313" key="4">
    <source>
        <dbReference type="Proteomes" id="UP001501343"/>
    </source>
</evidence>
<dbReference type="EMBL" id="BAAAOF010000008">
    <property type="protein sequence ID" value="GAA1939531.1"/>
    <property type="molecule type" value="Genomic_DNA"/>
</dbReference>
<evidence type="ECO:0000313" key="3">
    <source>
        <dbReference type="EMBL" id="GAA1939531.1"/>
    </source>
</evidence>
<evidence type="ECO:0000259" key="2">
    <source>
        <dbReference type="Pfam" id="PF02720"/>
    </source>
</evidence>
<feature type="domain" description="DUF222" evidence="2">
    <location>
        <begin position="30"/>
        <end position="223"/>
    </location>
</feature>
<comment type="caution">
    <text evidence="3">The sequence shown here is derived from an EMBL/GenBank/DDBJ whole genome shotgun (WGS) entry which is preliminary data.</text>
</comment>
<evidence type="ECO:0000256" key="1">
    <source>
        <dbReference type="SAM" id="MobiDB-lite"/>
    </source>
</evidence>
<accession>A0ABP5BBJ9</accession>